<feature type="region of interest" description="Disordered" evidence="14">
    <location>
        <begin position="459"/>
        <end position="533"/>
    </location>
</feature>
<dbReference type="Pfam" id="PF03911">
    <property type="entry name" value="Sec61_beta"/>
    <property type="match status" value="1"/>
</dbReference>
<dbReference type="PROSITE" id="PS51450">
    <property type="entry name" value="LRR"/>
    <property type="match status" value="8"/>
</dbReference>
<dbReference type="InterPro" id="IPR025875">
    <property type="entry name" value="Leu-rich_rpt_4"/>
</dbReference>
<evidence type="ECO:0000313" key="17">
    <source>
        <dbReference type="Proteomes" id="UP000242877"/>
    </source>
</evidence>
<dbReference type="InterPro" id="IPR032675">
    <property type="entry name" value="LRR_dom_sf"/>
</dbReference>
<evidence type="ECO:0000256" key="10">
    <source>
        <dbReference type="ARBA" id="ARBA00023136"/>
    </source>
</evidence>
<evidence type="ECO:0000256" key="12">
    <source>
        <dbReference type="ARBA" id="ARBA00023460"/>
    </source>
</evidence>
<keyword evidence="6" id="KW-0677">Repeat</keyword>
<dbReference type="Pfam" id="PF13855">
    <property type="entry name" value="LRR_8"/>
    <property type="match status" value="1"/>
</dbReference>
<dbReference type="SMART" id="SM00365">
    <property type="entry name" value="LRR_SD22"/>
    <property type="match status" value="10"/>
</dbReference>
<evidence type="ECO:0000256" key="3">
    <source>
        <dbReference type="ARBA" id="ARBA00022448"/>
    </source>
</evidence>
<feature type="region of interest" description="Disordered" evidence="14">
    <location>
        <begin position="1"/>
        <end position="96"/>
    </location>
</feature>
<dbReference type="FunFam" id="3.80.10.10:FF:000446">
    <property type="entry name" value="Protein phosphatase 1 regulatory subunit SDS22"/>
    <property type="match status" value="1"/>
</dbReference>
<evidence type="ECO:0000256" key="13">
    <source>
        <dbReference type="ARBA" id="ARBA00037847"/>
    </source>
</evidence>
<evidence type="ECO:0000256" key="15">
    <source>
        <dbReference type="SAM" id="Phobius"/>
    </source>
</evidence>
<dbReference type="Gene3D" id="3.80.10.10">
    <property type="entry name" value="Ribonuclease Inhibitor"/>
    <property type="match status" value="2"/>
</dbReference>
<comment type="similarity">
    <text evidence="12">Belongs to the SDS22 family.</text>
</comment>
<feature type="compositionally biased region" description="Polar residues" evidence="14">
    <location>
        <begin position="422"/>
        <end position="442"/>
    </location>
</feature>
<feature type="compositionally biased region" description="Basic and acidic residues" evidence="14">
    <location>
        <begin position="1"/>
        <end position="17"/>
    </location>
</feature>
<keyword evidence="8 15" id="KW-1133">Transmembrane helix</keyword>
<keyword evidence="7" id="KW-0653">Protein transport</keyword>
<dbReference type="PANTHER" id="PTHR46652">
    <property type="entry name" value="LEUCINE-RICH REPEAT AND IQ DOMAIN-CONTAINING PROTEIN 1-RELATED"/>
    <property type="match status" value="1"/>
</dbReference>
<dbReference type="VEuPathDB" id="FungiDB:AAP_00180"/>
<evidence type="ECO:0000256" key="1">
    <source>
        <dbReference type="ARBA" id="ARBA00004123"/>
    </source>
</evidence>
<dbReference type="EMBL" id="AZGZ01000001">
    <property type="protein sequence ID" value="KZZ97919.1"/>
    <property type="molecule type" value="Genomic_DNA"/>
</dbReference>
<keyword evidence="5 15" id="KW-0812">Transmembrane</keyword>
<keyword evidence="9" id="KW-0811">Translocation</keyword>
<evidence type="ECO:0000256" key="4">
    <source>
        <dbReference type="ARBA" id="ARBA00022614"/>
    </source>
</evidence>
<keyword evidence="3" id="KW-0813">Transport</keyword>
<dbReference type="InterPro" id="IPR016482">
    <property type="entry name" value="SecG/Sec61-beta/Sbh"/>
</dbReference>
<dbReference type="GO" id="GO:0005634">
    <property type="term" value="C:nucleus"/>
    <property type="evidence" value="ECO:0007669"/>
    <property type="project" value="UniProtKB-SubCell"/>
</dbReference>
<dbReference type="InterPro" id="IPR003591">
    <property type="entry name" value="Leu-rich_rpt_typical-subtyp"/>
</dbReference>
<feature type="compositionally biased region" description="Low complexity" evidence="14">
    <location>
        <begin position="25"/>
        <end position="34"/>
    </location>
</feature>
<feature type="compositionally biased region" description="Basic and acidic residues" evidence="14">
    <location>
        <begin position="509"/>
        <end position="518"/>
    </location>
</feature>
<dbReference type="FunFam" id="3.80.10.10:FF:000055">
    <property type="entry name" value="Protein phosphatase 1 regulatory subunit 7"/>
    <property type="match status" value="1"/>
</dbReference>
<organism evidence="16 17">
    <name type="scientific">Ascosphaera apis ARSEF 7405</name>
    <dbReference type="NCBI Taxonomy" id="392613"/>
    <lineage>
        <taxon>Eukaryota</taxon>
        <taxon>Fungi</taxon>
        <taxon>Dikarya</taxon>
        <taxon>Ascomycota</taxon>
        <taxon>Pezizomycotina</taxon>
        <taxon>Eurotiomycetes</taxon>
        <taxon>Eurotiomycetidae</taxon>
        <taxon>Onygenales</taxon>
        <taxon>Ascosphaeraceae</taxon>
        <taxon>Ascosphaera</taxon>
    </lineage>
</organism>
<dbReference type="AlphaFoldDB" id="A0A168DMT2"/>
<dbReference type="GO" id="GO:0012505">
    <property type="term" value="C:endomembrane system"/>
    <property type="evidence" value="ECO:0007669"/>
    <property type="project" value="UniProtKB-SubCell"/>
</dbReference>
<evidence type="ECO:0000256" key="7">
    <source>
        <dbReference type="ARBA" id="ARBA00022927"/>
    </source>
</evidence>
<feature type="compositionally biased region" description="Low complexity" evidence="14">
    <location>
        <begin position="463"/>
        <end position="493"/>
    </location>
</feature>
<keyword evidence="10 15" id="KW-0472">Membrane</keyword>
<sequence length="583" mass="64842">MKSKSGWDGKLRLHHDGGDDDDTSNNDSNSVSSTEVDHGARETEQPQIEEERTKNDNIDKSNEDDATTQGTTPRAVLTNPEALTDPTYTDPNAPPAEQIEADEDLLADEESDVEDIDLVHSRVASIPALHLERFKNLERLGLRQNEIQQIAFPDNIAEKLTELDLYDNRIGHLRGLDKMTNLTSLDLSFNNIKHIKNVSHLHKLKDIYFVQNLIRRIEGLEGLKELRNLELAANKIREIENLDELQALEELWLGRNKITEIKNISSLKNLKILSMPSNRLTHISGLEGLTNLEELYVSHNAITKISGLETNVNLKVLDITANKIEHLENIGHLEHLEEFWASDNQIASFEEVDRELRNKKELKTVYFEGNPLQTRQPVLYRNKVRLALPQIHQIDAEQEQERNKIDLFNSPPPGSSLLILHNGTSGKNDQATYPDEMNSSRSSWKLHFRPFEAVSLTRRTVQAASPAPDSGSDSKPANSPISAATSSSLGRPSSPTPPGGPRAALRRRAAADHKESIKNARPSSTRAAGAGGSSGTMLKLYTDESPGLKVDPVVVLVLSLGFIFSVVGLHVIAKITHKFTIKA</sequence>
<name>A0A168DMT2_9EURO</name>
<evidence type="ECO:0000256" key="14">
    <source>
        <dbReference type="SAM" id="MobiDB-lite"/>
    </source>
</evidence>
<comment type="subcellular location">
    <subcellularLocation>
        <location evidence="13">Endomembrane system</location>
        <topology evidence="13">Single-pass membrane protein</topology>
    </subcellularLocation>
    <subcellularLocation>
        <location evidence="1">Nucleus</location>
    </subcellularLocation>
</comment>
<evidence type="ECO:0000256" key="5">
    <source>
        <dbReference type="ARBA" id="ARBA00022692"/>
    </source>
</evidence>
<feature type="transmembrane region" description="Helical" evidence="15">
    <location>
        <begin position="553"/>
        <end position="573"/>
    </location>
</feature>
<proteinExistence type="inferred from homology"/>
<dbReference type="InterPro" id="IPR050836">
    <property type="entry name" value="SDS22/Internalin_LRR"/>
</dbReference>
<feature type="region of interest" description="Disordered" evidence="14">
    <location>
        <begin position="405"/>
        <end position="442"/>
    </location>
</feature>
<keyword evidence="17" id="KW-1185">Reference proteome</keyword>
<evidence type="ECO:0000256" key="6">
    <source>
        <dbReference type="ARBA" id="ARBA00022737"/>
    </source>
</evidence>
<comment type="similarity">
    <text evidence="2">Belongs to the SEC61-beta family.</text>
</comment>
<dbReference type="GO" id="GO:0015031">
    <property type="term" value="P:protein transport"/>
    <property type="evidence" value="ECO:0007669"/>
    <property type="project" value="UniProtKB-KW"/>
</dbReference>
<comment type="caution">
    <text evidence="16">The sequence shown here is derived from an EMBL/GenBank/DDBJ whole genome shotgun (WGS) entry which is preliminary data.</text>
</comment>
<evidence type="ECO:0000256" key="2">
    <source>
        <dbReference type="ARBA" id="ARBA00006103"/>
    </source>
</evidence>
<protein>
    <submittedName>
        <fullName evidence="16">Protein phosphatase PP1 regulatory subunit sds22</fullName>
    </submittedName>
</protein>
<evidence type="ECO:0000256" key="11">
    <source>
        <dbReference type="ARBA" id="ARBA00023242"/>
    </source>
</evidence>
<feature type="compositionally biased region" description="Basic and acidic residues" evidence="14">
    <location>
        <begin position="35"/>
        <end position="63"/>
    </location>
</feature>
<dbReference type="SMART" id="SM00369">
    <property type="entry name" value="LRR_TYP"/>
    <property type="match status" value="4"/>
</dbReference>
<reference evidence="16 17" key="1">
    <citation type="journal article" date="2016" name="Genome Biol. Evol.">
        <title>Divergent and convergent evolution of fungal pathogenicity.</title>
        <authorList>
            <person name="Shang Y."/>
            <person name="Xiao G."/>
            <person name="Zheng P."/>
            <person name="Cen K."/>
            <person name="Zhan S."/>
            <person name="Wang C."/>
        </authorList>
    </citation>
    <scope>NUCLEOTIDE SEQUENCE [LARGE SCALE GENOMIC DNA]</scope>
    <source>
        <strain evidence="16 17">ARSEF 7405</strain>
    </source>
</reference>
<evidence type="ECO:0000313" key="16">
    <source>
        <dbReference type="EMBL" id="KZZ97919.1"/>
    </source>
</evidence>
<keyword evidence="4" id="KW-0433">Leucine-rich repeat</keyword>
<dbReference type="Proteomes" id="UP000242877">
    <property type="component" value="Unassembled WGS sequence"/>
</dbReference>
<evidence type="ECO:0000256" key="8">
    <source>
        <dbReference type="ARBA" id="ARBA00022989"/>
    </source>
</evidence>
<gene>
    <name evidence="16" type="ORF">AAP_00180</name>
</gene>
<dbReference type="SUPFAM" id="SSF52058">
    <property type="entry name" value="L domain-like"/>
    <property type="match status" value="1"/>
</dbReference>
<keyword evidence="11" id="KW-0539">Nucleus</keyword>
<evidence type="ECO:0000256" key="9">
    <source>
        <dbReference type="ARBA" id="ARBA00023010"/>
    </source>
</evidence>
<accession>A0A168DMT2</accession>
<dbReference type="Pfam" id="PF12799">
    <property type="entry name" value="LRR_4"/>
    <property type="match status" value="2"/>
</dbReference>
<dbReference type="PANTHER" id="PTHR46652:SF3">
    <property type="entry name" value="LEUCINE-RICH REPEAT-CONTAINING PROTEIN 9"/>
    <property type="match status" value="1"/>
</dbReference>
<dbReference type="OrthoDB" id="266138at2759"/>
<dbReference type="InterPro" id="IPR001611">
    <property type="entry name" value="Leu-rich_rpt"/>
</dbReference>